<dbReference type="GeneID" id="111101553"/>
<dbReference type="OrthoDB" id="6153032at2759"/>
<proteinExistence type="inferred from homology"/>
<evidence type="ECO:0000256" key="7">
    <source>
        <dbReference type="SAM" id="MobiDB-lite"/>
    </source>
</evidence>
<dbReference type="Pfam" id="PF09057">
    <property type="entry name" value="Smac_DIABLO"/>
    <property type="match status" value="1"/>
</dbReference>
<feature type="region of interest" description="Disordered" evidence="7">
    <location>
        <begin position="209"/>
        <end position="273"/>
    </location>
</feature>
<keyword evidence="3" id="KW-0809">Transit peptide</keyword>
<evidence type="ECO:0000256" key="3">
    <source>
        <dbReference type="ARBA" id="ARBA00022946"/>
    </source>
</evidence>
<feature type="compositionally biased region" description="Basic and acidic residues" evidence="7">
    <location>
        <begin position="240"/>
        <end position="253"/>
    </location>
</feature>
<evidence type="ECO:0000313" key="9">
    <source>
        <dbReference type="RefSeq" id="XP_022289800.1"/>
    </source>
</evidence>
<dbReference type="Gene3D" id="1.20.58.70">
    <property type="match status" value="1"/>
</dbReference>
<accession>A0A8B8AF49</accession>
<gene>
    <name evidence="9" type="primary">LOC111101553</name>
</gene>
<evidence type="ECO:0000256" key="2">
    <source>
        <dbReference type="ARBA" id="ARBA00022703"/>
    </source>
</evidence>
<dbReference type="PANTHER" id="PTHR32247">
    <property type="entry name" value="DIABLO HOMOLOG, MITOCHONDRIAL"/>
    <property type="match status" value="1"/>
</dbReference>
<dbReference type="GO" id="GO:0005739">
    <property type="term" value="C:mitochondrion"/>
    <property type="evidence" value="ECO:0007669"/>
    <property type="project" value="UniProtKB-SubCell"/>
</dbReference>
<evidence type="ECO:0000256" key="5">
    <source>
        <dbReference type="ARBA" id="ARBA00033049"/>
    </source>
</evidence>
<dbReference type="InterPro" id="IPR015142">
    <property type="entry name" value="Smac_DIABLO"/>
</dbReference>
<reference evidence="8" key="1">
    <citation type="submission" date="2024-06" db="UniProtKB">
        <authorList>
            <consortium name="RefSeq"/>
        </authorList>
    </citation>
    <scope>NUCLEOTIDE SEQUENCE [LARGE SCALE GENOMIC DNA]</scope>
</reference>
<dbReference type="InterPro" id="IPR009062">
    <property type="entry name" value="Smac/DIABLO-like_sf"/>
</dbReference>
<organism evidence="8 9">
    <name type="scientific">Crassostrea virginica</name>
    <name type="common">Eastern oyster</name>
    <dbReference type="NCBI Taxonomy" id="6565"/>
    <lineage>
        <taxon>Eukaryota</taxon>
        <taxon>Metazoa</taxon>
        <taxon>Spiralia</taxon>
        <taxon>Lophotrochozoa</taxon>
        <taxon>Mollusca</taxon>
        <taxon>Bivalvia</taxon>
        <taxon>Autobranchia</taxon>
        <taxon>Pteriomorphia</taxon>
        <taxon>Ostreida</taxon>
        <taxon>Ostreoidea</taxon>
        <taxon>Ostreidae</taxon>
        <taxon>Crassostrea</taxon>
    </lineage>
</organism>
<comment type="subcellular location">
    <subcellularLocation>
        <location evidence="1">Mitochondrion</location>
    </subcellularLocation>
</comment>
<keyword evidence="4" id="KW-0496">Mitochondrion</keyword>
<keyword evidence="8" id="KW-1185">Reference proteome</keyword>
<dbReference type="SUPFAM" id="SSF46984">
    <property type="entry name" value="Smac/diablo"/>
    <property type="match status" value="1"/>
</dbReference>
<dbReference type="Proteomes" id="UP000694844">
    <property type="component" value="Chromosome 1"/>
</dbReference>
<name>A0A8B8AF49_CRAVI</name>
<dbReference type="AlphaFoldDB" id="A0A8B8AF49"/>
<feature type="compositionally biased region" description="Polar residues" evidence="7">
    <location>
        <begin position="255"/>
        <end position="273"/>
    </location>
</feature>
<dbReference type="KEGG" id="cvn:111101553"/>
<feature type="compositionally biased region" description="Basic and acidic residues" evidence="7">
    <location>
        <begin position="209"/>
        <end position="228"/>
    </location>
</feature>
<protein>
    <recommendedName>
        <fullName evidence="5">Direct IAP-binding protein with low pI</fullName>
    </recommendedName>
</protein>
<dbReference type="GO" id="GO:0008631">
    <property type="term" value="P:intrinsic apoptotic signaling pathway in response to oxidative stress"/>
    <property type="evidence" value="ECO:0007669"/>
    <property type="project" value="TreeGrafter"/>
</dbReference>
<dbReference type="PANTHER" id="PTHR32247:SF3">
    <property type="entry name" value="DIABLO IAP-BINDING MITOCHONDRIAL PROTEIN"/>
    <property type="match status" value="1"/>
</dbReference>
<dbReference type="RefSeq" id="XP_022289800.1">
    <property type="nucleotide sequence ID" value="XM_022434092.1"/>
</dbReference>
<evidence type="ECO:0000256" key="4">
    <source>
        <dbReference type="ARBA" id="ARBA00023128"/>
    </source>
</evidence>
<evidence type="ECO:0000313" key="8">
    <source>
        <dbReference type="Proteomes" id="UP000694844"/>
    </source>
</evidence>
<evidence type="ECO:0000256" key="6">
    <source>
        <dbReference type="ARBA" id="ARBA00046319"/>
    </source>
</evidence>
<evidence type="ECO:0000256" key="1">
    <source>
        <dbReference type="ARBA" id="ARBA00004173"/>
    </source>
</evidence>
<sequence length="296" mass="33575">MNRNTWFKLRNLRFRVRQILGKNTNSSWYRKIHTFLIGSPLTLCLIPAVNALEIPDVDDYAMSRLLQNSSVASAEAASTLLTYVTMALYNAEKEYVQGINTLSKLIEFRLENPGHPEQDKMEELIVETRINVKSLKKKRQDLLMLLSVCQRLVNDAAEAAYMAGADFSGYTTNNKLANCESFLRPCEPERVVAETSLAELEARVIEVESKRAKEEEEETEKKVEKDVTDDVNSESSAEATEEKLEENHRKETLDSPVTNSAKTQATSSDSNLQLHMEYVETCTFDTGVKEELFDDD</sequence>
<dbReference type="GO" id="GO:0051402">
    <property type="term" value="P:neuron apoptotic process"/>
    <property type="evidence" value="ECO:0007669"/>
    <property type="project" value="TreeGrafter"/>
</dbReference>
<keyword evidence="2" id="KW-0053">Apoptosis</keyword>
<reference evidence="9" key="2">
    <citation type="submission" date="2025-08" db="UniProtKB">
        <authorList>
            <consortium name="RefSeq"/>
        </authorList>
    </citation>
    <scope>IDENTIFICATION</scope>
    <source>
        <tissue evidence="9">Whole sample</tissue>
    </source>
</reference>
<comment type="similarity">
    <text evidence="6">Belongs to the Smac/DIABLO protein family.</text>
</comment>